<dbReference type="Pfam" id="PF00071">
    <property type="entry name" value="Ras"/>
    <property type="match status" value="1"/>
</dbReference>
<dbReference type="Gene3D" id="3.40.50.300">
    <property type="entry name" value="P-loop containing nucleotide triphosphate hydrolases"/>
    <property type="match status" value="1"/>
</dbReference>
<reference evidence="4" key="1">
    <citation type="submission" date="2021-02" db="EMBL/GenBank/DDBJ databases">
        <authorList>
            <person name="Nowell W R."/>
        </authorList>
    </citation>
    <scope>NUCLEOTIDE SEQUENCE</scope>
</reference>
<protein>
    <recommendedName>
        <fullName evidence="6">Small monomeric GTPase</fullName>
    </recommendedName>
</protein>
<evidence type="ECO:0008006" key="6">
    <source>
        <dbReference type="Google" id="ProtNLM"/>
    </source>
</evidence>
<dbReference type="InterPro" id="IPR005225">
    <property type="entry name" value="Small_GTP-bd"/>
</dbReference>
<dbReference type="AlphaFoldDB" id="A0A8S3IZB1"/>
<dbReference type="PANTHER" id="PTHR24072">
    <property type="entry name" value="RHO FAMILY GTPASE"/>
    <property type="match status" value="1"/>
</dbReference>
<dbReference type="InterPro" id="IPR027417">
    <property type="entry name" value="P-loop_NTPase"/>
</dbReference>
<evidence type="ECO:0000313" key="4">
    <source>
        <dbReference type="EMBL" id="CAF5207309.1"/>
    </source>
</evidence>
<organism evidence="4 5">
    <name type="scientific">Rotaria magnacalcarata</name>
    <dbReference type="NCBI Taxonomy" id="392030"/>
    <lineage>
        <taxon>Eukaryota</taxon>
        <taxon>Metazoa</taxon>
        <taxon>Spiralia</taxon>
        <taxon>Gnathifera</taxon>
        <taxon>Rotifera</taxon>
        <taxon>Eurotatoria</taxon>
        <taxon>Bdelloidea</taxon>
        <taxon>Philodinida</taxon>
        <taxon>Philodinidae</taxon>
        <taxon>Rotaria</taxon>
    </lineage>
</organism>
<evidence type="ECO:0000256" key="1">
    <source>
        <dbReference type="ARBA" id="ARBA00022741"/>
    </source>
</evidence>
<evidence type="ECO:0000256" key="2">
    <source>
        <dbReference type="ARBA" id="ARBA00023134"/>
    </source>
</evidence>
<dbReference type="PRINTS" id="PR00449">
    <property type="entry name" value="RASTRNSFRMNG"/>
</dbReference>
<gene>
    <name evidence="4" type="ORF">GIL414_LOCUS78592</name>
    <name evidence="3" type="ORF">SMN809_LOCUS55120</name>
</gene>
<dbReference type="NCBIfam" id="TIGR00231">
    <property type="entry name" value="small_GTP"/>
    <property type="match status" value="1"/>
</dbReference>
<proteinExistence type="predicted"/>
<dbReference type="SUPFAM" id="SSF52540">
    <property type="entry name" value="P-loop containing nucleoside triphosphate hydrolases"/>
    <property type="match status" value="1"/>
</dbReference>
<keyword evidence="2" id="KW-0342">GTP-binding</keyword>
<dbReference type="EMBL" id="CAJOBJ010350296">
    <property type="protein sequence ID" value="CAF5207309.1"/>
    <property type="molecule type" value="Genomic_DNA"/>
</dbReference>
<sequence>MTSDVDLARKKLVVVGNGNVGKTSLLYAFKDNRFCQDYVPTLFEGNTHVIDVDNKRIELLLIDTAGQEEYARIIIIPDVKFDY</sequence>
<dbReference type="GO" id="GO:0003924">
    <property type="term" value="F:GTPase activity"/>
    <property type="evidence" value="ECO:0007669"/>
    <property type="project" value="InterPro"/>
</dbReference>
<dbReference type="EMBL" id="CAJOBI010193898">
    <property type="protein sequence ID" value="CAF4970176.1"/>
    <property type="molecule type" value="Genomic_DNA"/>
</dbReference>
<dbReference type="GO" id="GO:0007264">
    <property type="term" value="P:small GTPase-mediated signal transduction"/>
    <property type="evidence" value="ECO:0007669"/>
    <property type="project" value="InterPro"/>
</dbReference>
<dbReference type="SMART" id="SM00174">
    <property type="entry name" value="RHO"/>
    <property type="match status" value="1"/>
</dbReference>
<dbReference type="Proteomes" id="UP000676336">
    <property type="component" value="Unassembled WGS sequence"/>
</dbReference>
<comment type="caution">
    <text evidence="4">The sequence shown here is derived from an EMBL/GenBank/DDBJ whole genome shotgun (WGS) entry which is preliminary data.</text>
</comment>
<keyword evidence="1" id="KW-0547">Nucleotide-binding</keyword>
<dbReference type="InterPro" id="IPR001806">
    <property type="entry name" value="Small_GTPase"/>
</dbReference>
<dbReference type="PROSITE" id="PS51419">
    <property type="entry name" value="RAB"/>
    <property type="match status" value="1"/>
</dbReference>
<evidence type="ECO:0000313" key="5">
    <source>
        <dbReference type="Proteomes" id="UP000681720"/>
    </source>
</evidence>
<name>A0A8S3IZB1_9BILA</name>
<evidence type="ECO:0000313" key="3">
    <source>
        <dbReference type="EMBL" id="CAF4970176.1"/>
    </source>
</evidence>
<dbReference type="GO" id="GO:0005525">
    <property type="term" value="F:GTP binding"/>
    <property type="evidence" value="ECO:0007669"/>
    <property type="project" value="UniProtKB-KW"/>
</dbReference>
<dbReference type="InterPro" id="IPR003578">
    <property type="entry name" value="Small_GTPase_Rho"/>
</dbReference>
<dbReference type="Proteomes" id="UP000681720">
    <property type="component" value="Unassembled WGS sequence"/>
</dbReference>
<accession>A0A8S3IZB1</accession>